<protein>
    <submittedName>
        <fullName evidence="1">Uncharacterized protein</fullName>
    </submittedName>
</protein>
<keyword evidence="2" id="KW-1185">Reference proteome</keyword>
<name>A0ABS4ZKQ5_9MICO</name>
<dbReference type="Proteomes" id="UP001519362">
    <property type="component" value="Unassembled WGS sequence"/>
</dbReference>
<dbReference type="EMBL" id="JAGIOL010000002">
    <property type="protein sequence ID" value="MBP2437875.1"/>
    <property type="molecule type" value="Genomic_DNA"/>
</dbReference>
<evidence type="ECO:0000313" key="1">
    <source>
        <dbReference type="EMBL" id="MBP2437875.1"/>
    </source>
</evidence>
<organism evidence="1 2">
    <name type="scientific">Microbacterium amylolyticum</name>
    <dbReference type="NCBI Taxonomy" id="936337"/>
    <lineage>
        <taxon>Bacteria</taxon>
        <taxon>Bacillati</taxon>
        <taxon>Actinomycetota</taxon>
        <taxon>Actinomycetes</taxon>
        <taxon>Micrococcales</taxon>
        <taxon>Microbacteriaceae</taxon>
        <taxon>Microbacterium</taxon>
    </lineage>
</organism>
<dbReference type="Pfam" id="PF19876">
    <property type="entry name" value="DUF6349"/>
    <property type="match status" value="1"/>
</dbReference>
<sequence length="214" mass="24191">MDLMTAIDQLMIEADLDALPVWEGLPLHFTSGYIDPDEAMAALRRREEEHLDKRGSLRATHMWFPSATGGRLDLPEHDLFQFTADLRCDFWRHVDQDGNRLACLCVGGLLTMTICTRCRWHHIDSDENIAVEAWHDHAFAGWRELPILPGNLRGGMGSREMTPQRRAWIDENYPAAFRVDGAPIRTARASKLASRHVPGYSPLGGYDLADNSEP</sequence>
<dbReference type="RefSeq" id="WP_165137954.1">
    <property type="nucleotide sequence ID" value="NZ_CP049254.1"/>
</dbReference>
<accession>A0ABS4ZKQ5</accession>
<gene>
    <name evidence="1" type="ORF">JOF34_002519</name>
</gene>
<evidence type="ECO:0000313" key="2">
    <source>
        <dbReference type="Proteomes" id="UP001519362"/>
    </source>
</evidence>
<reference evidence="1 2" key="1">
    <citation type="submission" date="2021-03" db="EMBL/GenBank/DDBJ databases">
        <title>Sequencing the genomes of 1000 actinobacteria strains.</title>
        <authorList>
            <person name="Klenk H.-P."/>
        </authorList>
    </citation>
    <scope>NUCLEOTIDE SEQUENCE [LARGE SCALE GENOMIC DNA]</scope>
    <source>
        <strain evidence="1 2">DSM 24221</strain>
    </source>
</reference>
<proteinExistence type="predicted"/>
<comment type="caution">
    <text evidence="1">The sequence shown here is derived from an EMBL/GenBank/DDBJ whole genome shotgun (WGS) entry which is preliminary data.</text>
</comment>
<dbReference type="InterPro" id="IPR045930">
    <property type="entry name" value="DUF6349"/>
</dbReference>